<evidence type="ECO:0000313" key="1">
    <source>
        <dbReference type="EMBL" id="MDH2051190.1"/>
    </source>
</evidence>
<name>A0AA42W9K3_9BURK</name>
<evidence type="ECO:0000313" key="2">
    <source>
        <dbReference type="Proteomes" id="UP001161276"/>
    </source>
</evidence>
<dbReference type="AlphaFoldDB" id="A0AA42W9K3"/>
<comment type="caution">
    <text evidence="1">The sequence shown here is derived from an EMBL/GenBank/DDBJ whole genome shotgun (WGS) entry which is preliminary data.</text>
</comment>
<proteinExistence type="predicted"/>
<dbReference type="EMBL" id="JAOCKG010000004">
    <property type="protein sequence ID" value="MDH2051190.1"/>
    <property type="molecule type" value="Genomic_DNA"/>
</dbReference>
<dbReference type="RefSeq" id="WP_280026908.1">
    <property type="nucleotide sequence ID" value="NZ_JAOCKG010000004.1"/>
</dbReference>
<organism evidence="1 2">
    <name type="scientific">Achromobacter marplatensis</name>
    <dbReference type="NCBI Taxonomy" id="470868"/>
    <lineage>
        <taxon>Bacteria</taxon>
        <taxon>Pseudomonadati</taxon>
        <taxon>Pseudomonadota</taxon>
        <taxon>Betaproteobacteria</taxon>
        <taxon>Burkholderiales</taxon>
        <taxon>Alcaligenaceae</taxon>
        <taxon>Achromobacter</taxon>
    </lineage>
</organism>
<sequence length="90" mass="10316">MDTFHGDEHLEVLTASPREAGEVMQTIHAWDSDGHNSHWWAVRLMEADLFRDLDVFDAEHMLRAVMRSGDSQIARLQQKILEAVKTELDG</sequence>
<reference evidence="1" key="1">
    <citation type="submission" date="2022-09" db="EMBL/GenBank/DDBJ databases">
        <title>Intensive care unit water sources are persistently colonized with multi-drug resistant bacteria and are the site of extensive horizontal gene transfer of antibiotic resistance genes.</title>
        <authorList>
            <person name="Diorio-Toth L."/>
        </authorList>
    </citation>
    <scope>NUCLEOTIDE SEQUENCE</scope>
    <source>
        <strain evidence="1">GD03676</strain>
    </source>
</reference>
<accession>A0AA42W9K3</accession>
<gene>
    <name evidence="1" type="ORF">N5K24_12325</name>
</gene>
<dbReference type="Proteomes" id="UP001161276">
    <property type="component" value="Unassembled WGS sequence"/>
</dbReference>
<protein>
    <submittedName>
        <fullName evidence="1">Uncharacterized protein</fullName>
    </submittedName>
</protein>